<evidence type="ECO:0000313" key="2">
    <source>
        <dbReference type="Proteomes" id="UP000184280"/>
    </source>
</evidence>
<evidence type="ECO:0000313" key="1">
    <source>
        <dbReference type="EMBL" id="SHL73891.1"/>
    </source>
</evidence>
<dbReference type="EMBL" id="FRCJ01000001">
    <property type="protein sequence ID" value="SHL73891.1"/>
    <property type="molecule type" value="Genomic_DNA"/>
</dbReference>
<reference evidence="1 2" key="1">
    <citation type="submission" date="2016-11" db="EMBL/GenBank/DDBJ databases">
        <authorList>
            <person name="Jaros S."/>
            <person name="Januszkiewicz K."/>
            <person name="Wedrychowicz H."/>
        </authorList>
    </citation>
    <scope>NUCLEOTIDE SEQUENCE [LARGE SCALE GENOMIC DNA]</scope>
    <source>
        <strain evidence="1 2">BPI-34</strain>
    </source>
</reference>
<gene>
    <name evidence="1" type="ORF">SAMN04488494_0612</name>
</gene>
<sequence length="143" mass="16775">MQELYSEMLAQEPEKVTFGGKEYSIGWLHYANVRKFSHIMLKEKNPVKRNVKVCACVLLNHRWGLLTWFLLNICYGFYWRWLYYVRDIDQIEITKVLDCAKKKIQSEPLALNIILSTAMMDTMMMMAGHELGQAARDGEQPTH</sequence>
<organism evidence="1 2">
    <name type="scientific">Xylanibacter ruminicola</name>
    <name type="common">Prevotella ruminicola</name>
    <dbReference type="NCBI Taxonomy" id="839"/>
    <lineage>
        <taxon>Bacteria</taxon>
        <taxon>Pseudomonadati</taxon>
        <taxon>Bacteroidota</taxon>
        <taxon>Bacteroidia</taxon>
        <taxon>Bacteroidales</taxon>
        <taxon>Prevotellaceae</taxon>
        <taxon>Xylanibacter</taxon>
    </lineage>
</organism>
<dbReference type="Proteomes" id="UP000184280">
    <property type="component" value="Unassembled WGS sequence"/>
</dbReference>
<proteinExistence type="predicted"/>
<accession>A0A1M7D2Y7</accession>
<dbReference type="AlphaFoldDB" id="A0A1M7D2Y7"/>
<protein>
    <submittedName>
        <fullName evidence="1">Uncharacterized protein</fullName>
    </submittedName>
</protein>
<name>A0A1M7D2Y7_XYLRU</name>